<dbReference type="OrthoDB" id="15688at2759"/>
<evidence type="ECO:0000256" key="4">
    <source>
        <dbReference type="ARBA" id="ARBA00022884"/>
    </source>
</evidence>
<feature type="region of interest" description="Disordered" evidence="7">
    <location>
        <begin position="149"/>
        <end position="187"/>
    </location>
</feature>
<feature type="region of interest" description="Disordered" evidence="7">
    <location>
        <begin position="1"/>
        <end position="34"/>
    </location>
</feature>
<dbReference type="InterPro" id="IPR033744">
    <property type="entry name" value="RRM_RBM8"/>
</dbReference>
<dbReference type="PROSITE" id="PS50102">
    <property type="entry name" value="RRM"/>
    <property type="match status" value="1"/>
</dbReference>
<evidence type="ECO:0000256" key="6">
    <source>
        <dbReference type="PROSITE-ProRule" id="PRU00176"/>
    </source>
</evidence>
<reference evidence="9 10" key="1">
    <citation type="journal article" date="2018" name="Mol. Biol. Evol.">
        <title>Broad Genomic Sampling Reveals a Smut Pathogenic Ancestry of the Fungal Clade Ustilaginomycotina.</title>
        <authorList>
            <person name="Kijpornyongpan T."/>
            <person name="Mondo S.J."/>
            <person name="Barry K."/>
            <person name="Sandor L."/>
            <person name="Lee J."/>
            <person name="Lipzen A."/>
            <person name="Pangilinan J."/>
            <person name="LaButti K."/>
            <person name="Hainaut M."/>
            <person name="Henrissat B."/>
            <person name="Grigoriev I.V."/>
            <person name="Spatafora J.W."/>
            <person name="Aime M.C."/>
        </authorList>
    </citation>
    <scope>NUCLEOTIDE SEQUENCE [LARGE SCALE GENOMIC DNA]</scope>
    <source>
        <strain evidence="9 10">MCA 4718</strain>
    </source>
</reference>
<evidence type="ECO:0000256" key="1">
    <source>
        <dbReference type="ARBA" id="ARBA00004123"/>
    </source>
</evidence>
<dbReference type="InterPro" id="IPR035979">
    <property type="entry name" value="RBD_domain_sf"/>
</dbReference>
<dbReference type="AlphaFoldDB" id="A0A316U643"/>
<evidence type="ECO:0000256" key="7">
    <source>
        <dbReference type="SAM" id="MobiDB-lite"/>
    </source>
</evidence>
<dbReference type="GO" id="GO:0005737">
    <property type="term" value="C:cytoplasm"/>
    <property type="evidence" value="ECO:0007669"/>
    <property type="project" value="UniProtKB-SubCell"/>
</dbReference>
<comment type="subcellular location">
    <subcellularLocation>
        <location evidence="2">Cytoplasm</location>
    </subcellularLocation>
    <subcellularLocation>
        <location evidence="1">Nucleus</location>
    </subcellularLocation>
</comment>
<proteinExistence type="predicted"/>
<name>A0A316U643_9BASI</name>
<dbReference type="CDD" id="cd12324">
    <property type="entry name" value="RRM_RBM8"/>
    <property type="match status" value="1"/>
</dbReference>
<dbReference type="SUPFAM" id="SSF54928">
    <property type="entry name" value="RNA-binding domain, RBD"/>
    <property type="match status" value="1"/>
</dbReference>
<dbReference type="InterPro" id="IPR008111">
    <property type="entry name" value="RNA-bd_8"/>
</dbReference>
<gene>
    <name evidence="9" type="ORF">BCV69DRAFT_312893</name>
</gene>
<dbReference type="InterPro" id="IPR000504">
    <property type="entry name" value="RRM_dom"/>
</dbReference>
<dbReference type="Proteomes" id="UP000245942">
    <property type="component" value="Unassembled WGS sequence"/>
</dbReference>
<dbReference type="GO" id="GO:0003729">
    <property type="term" value="F:mRNA binding"/>
    <property type="evidence" value="ECO:0007669"/>
    <property type="project" value="InterPro"/>
</dbReference>
<dbReference type="Gene3D" id="3.30.70.330">
    <property type="match status" value="1"/>
</dbReference>
<keyword evidence="10" id="KW-1185">Reference proteome</keyword>
<dbReference type="STRING" id="1684307.A0A316U643"/>
<organism evidence="9 10">
    <name type="scientific">Pseudomicrostroma glucosiphilum</name>
    <dbReference type="NCBI Taxonomy" id="1684307"/>
    <lineage>
        <taxon>Eukaryota</taxon>
        <taxon>Fungi</taxon>
        <taxon>Dikarya</taxon>
        <taxon>Basidiomycota</taxon>
        <taxon>Ustilaginomycotina</taxon>
        <taxon>Exobasidiomycetes</taxon>
        <taxon>Microstromatales</taxon>
        <taxon>Microstromatales incertae sedis</taxon>
        <taxon>Pseudomicrostroma</taxon>
    </lineage>
</organism>
<dbReference type="GO" id="GO:0006396">
    <property type="term" value="P:RNA processing"/>
    <property type="evidence" value="ECO:0007669"/>
    <property type="project" value="InterPro"/>
</dbReference>
<feature type="compositionally biased region" description="Basic and acidic residues" evidence="7">
    <location>
        <begin position="171"/>
        <end position="187"/>
    </location>
</feature>
<evidence type="ECO:0000256" key="5">
    <source>
        <dbReference type="ARBA" id="ARBA00023242"/>
    </source>
</evidence>
<accession>A0A316U643</accession>
<dbReference type="EMBL" id="KZ819328">
    <property type="protein sequence ID" value="PWN20298.1"/>
    <property type="molecule type" value="Genomic_DNA"/>
</dbReference>
<dbReference type="GO" id="GO:0005634">
    <property type="term" value="C:nucleus"/>
    <property type="evidence" value="ECO:0007669"/>
    <property type="project" value="UniProtKB-SubCell"/>
</dbReference>
<keyword evidence="4 6" id="KW-0694">RNA-binding</keyword>
<evidence type="ECO:0000259" key="8">
    <source>
        <dbReference type="PROSITE" id="PS50102"/>
    </source>
</evidence>
<dbReference type="PANTHER" id="PTHR45894">
    <property type="entry name" value="RNA-BINDING PROTEIN 8A"/>
    <property type="match status" value="1"/>
</dbReference>
<sequence length="187" mass="20639">MTRSEEDLDMRRDDEMEVDDADDPNVKRKGRGFNIRGGADVQMDGVKAKTFDRLDGEEDGGAKAARSVEGWILIVTNIHEEATEEDVLDKFADFGEVKNCHLNLDRRTGYVKGYALLEFPSHSEAKEAIEACQDGAVTLMEQQLSADFAFVRPPPSGPAAGGQRRGGGGGGRRDRDRDVRERSPGRR</sequence>
<keyword evidence="5" id="KW-0539">Nucleus</keyword>
<dbReference type="SMART" id="SM00360">
    <property type="entry name" value="RRM"/>
    <property type="match status" value="1"/>
</dbReference>
<evidence type="ECO:0000256" key="2">
    <source>
        <dbReference type="ARBA" id="ARBA00004496"/>
    </source>
</evidence>
<evidence type="ECO:0000256" key="3">
    <source>
        <dbReference type="ARBA" id="ARBA00022490"/>
    </source>
</evidence>
<evidence type="ECO:0000313" key="10">
    <source>
        <dbReference type="Proteomes" id="UP000245942"/>
    </source>
</evidence>
<dbReference type="GeneID" id="37016714"/>
<feature type="compositionally biased region" description="Gly residues" evidence="7">
    <location>
        <begin position="159"/>
        <end position="170"/>
    </location>
</feature>
<protein>
    <submittedName>
        <fullName evidence="9">RNA-binding domain-containing protein</fullName>
    </submittedName>
</protein>
<keyword evidence="3" id="KW-0963">Cytoplasm</keyword>
<feature type="domain" description="RRM" evidence="8">
    <location>
        <begin position="71"/>
        <end position="151"/>
    </location>
</feature>
<dbReference type="InterPro" id="IPR012677">
    <property type="entry name" value="Nucleotide-bd_a/b_plait_sf"/>
</dbReference>
<evidence type="ECO:0000313" key="9">
    <source>
        <dbReference type="EMBL" id="PWN20298.1"/>
    </source>
</evidence>
<dbReference type="RefSeq" id="XP_025347458.1">
    <property type="nucleotide sequence ID" value="XM_025494980.1"/>
</dbReference>
<dbReference type="Pfam" id="PF00076">
    <property type="entry name" value="RRM_1"/>
    <property type="match status" value="1"/>
</dbReference>